<dbReference type="Pfam" id="PF05043">
    <property type="entry name" value="Mga"/>
    <property type="match status" value="1"/>
</dbReference>
<evidence type="ECO:0000256" key="4">
    <source>
        <dbReference type="ARBA" id="ARBA00023159"/>
    </source>
</evidence>
<reference evidence="8" key="1">
    <citation type="submission" date="2016-11" db="EMBL/GenBank/DDBJ databases">
        <authorList>
            <person name="Jaros S."/>
            <person name="Januszkiewicz K."/>
            <person name="Wedrychowicz H."/>
        </authorList>
    </citation>
    <scope>NUCLEOTIDE SEQUENCE</scope>
    <source>
        <strain evidence="8">ACA-DC 565</strain>
    </source>
</reference>
<feature type="domain" description="PRD" evidence="7">
    <location>
        <begin position="293"/>
        <end position="400"/>
    </location>
</feature>
<dbReference type="SUPFAM" id="SSF52794">
    <property type="entry name" value="PTS system IIB component-like"/>
    <property type="match status" value="1"/>
</dbReference>
<dbReference type="EMBL" id="LT634362">
    <property type="protein sequence ID" value="SFZ88767.1"/>
    <property type="molecule type" value="Genomic_DNA"/>
</dbReference>
<dbReference type="AlphaFoldDB" id="A0A1K2I8R6"/>
<dbReference type="PANTHER" id="PTHR30185:SF18">
    <property type="entry name" value="TRANSCRIPTIONAL REGULATOR MTLR"/>
    <property type="match status" value="1"/>
</dbReference>
<dbReference type="GO" id="GO:0008982">
    <property type="term" value="F:protein-N(PI)-phosphohistidine-sugar phosphotransferase activity"/>
    <property type="evidence" value="ECO:0007669"/>
    <property type="project" value="InterPro"/>
</dbReference>
<dbReference type="Gene3D" id="1.10.10.10">
    <property type="entry name" value="Winged helix-like DNA-binding domain superfamily/Winged helix DNA-binding domain"/>
    <property type="match status" value="1"/>
</dbReference>
<dbReference type="InterPro" id="IPR036095">
    <property type="entry name" value="PTS_EIIB-like_sf"/>
</dbReference>
<dbReference type="InterPro" id="IPR013196">
    <property type="entry name" value="HTH_11"/>
</dbReference>
<dbReference type="InterPro" id="IPR050661">
    <property type="entry name" value="BglG_antiterminators"/>
</dbReference>
<feature type="domain" description="PTS EIIB type-2" evidence="6">
    <location>
        <begin position="401"/>
        <end position="489"/>
    </location>
</feature>
<evidence type="ECO:0000256" key="3">
    <source>
        <dbReference type="ARBA" id="ARBA00023015"/>
    </source>
</evidence>
<dbReference type="Gene3D" id="3.40.50.2300">
    <property type="match status" value="1"/>
</dbReference>
<dbReference type="Pfam" id="PF00874">
    <property type="entry name" value="PRD"/>
    <property type="match status" value="1"/>
</dbReference>
<keyword evidence="5" id="KW-0804">Transcription</keyword>
<feature type="domain" description="PRD" evidence="7">
    <location>
        <begin position="175"/>
        <end position="286"/>
    </location>
</feature>
<keyword evidence="4" id="KW-0010">Activator</keyword>
<sequence length="489" mass="56452">MTDLPVTHNNIINFLNNRKEYTNAKTIAKEFQVSTKTIYQKINEINQQADKEVIHSEKGKGFRVLKSSIVTAPKMVNEMADSSPFQRRNSVLLKLLFNSPNYLDLSLLYQGFFVSNATQENDLIELKKLIKKYGLTIKHLGNKIAVFGQEKVIRKAIIKLLQINPDTEIRIPIKNISPYDAKFINEQLKFIEEGIDAKLAYPYNINIFSHLYILIMRARLKQQLQANTMDEEKIADEDTKQYASLYRIAGIVIENTSKYIVKKLPNYEVDYLFQYLISSRLTPLKRHSKLYIHYSKKVQLFTEELIGRVDQQLNLKIDFEKLKFDLIRHVGPMINRLKNNISVENSLLDEIKLEYATLFKEIQGVMVGLCDEFKIAGVSQNEIGFITLYFAKYLEQQHRHYHVWVVCTSGVGTSELLKVKLENNFQNIKVDKIVSSFDDALNNIEKHQVDLIISTVALPDIVSADYVLVSALLNEHDKEVINSALQKIK</sequence>
<dbReference type="PROSITE" id="PS51372">
    <property type="entry name" value="PRD_2"/>
    <property type="match status" value="2"/>
</dbReference>
<dbReference type="CDD" id="cd05568">
    <property type="entry name" value="PTS_IIB_bgl_like"/>
    <property type="match status" value="1"/>
</dbReference>
<proteinExistence type="predicted"/>
<name>A0A1K2I8R6_9LACO</name>
<dbReference type="Gene3D" id="1.10.1790.10">
    <property type="entry name" value="PRD domain"/>
    <property type="match status" value="2"/>
</dbReference>
<evidence type="ECO:0000259" key="6">
    <source>
        <dbReference type="PROSITE" id="PS51099"/>
    </source>
</evidence>
<keyword evidence="3" id="KW-0805">Transcription regulation</keyword>
<gene>
    <name evidence="8" type="ORF">LREN565_1880</name>
</gene>
<dbReference type="InterPro" id="IPR011608">
    <property type="entry name" value="PRD"/>
</dbReference>
<evidence type="ECO:0000256" key="1">
    <source>
        <dbReference type="ARBA" id="ARBA00022679"/>
    </source>
</evidence>
<keyword evidence="1" id="KW-0808">Transferase</keyword>
<evidence type="ECO:0000259" key="7">
    <source>
        <dbReference type="PROSITE" id="PS51372"/>
    </source>
</evidence>
<dbReference type="SUPFAM" id="SSF63520">
    <property type="entry name" value="PTS-regulatory domain, PRD"/>
    <property type="match status" value="2"/>
</dbReference>
<accession>A0A1K2I8R6</accession>
<dbReference type="GO" id="GO:0009401">
    <property type="term" value="P:phosphoenolpyruvate-dependent sugar phosphotransferase system"/>
    <property type="evidence" value="ECO:0007669"/>
    <property type="project" value="InterPro"/>
</dbReference>
<protein>
    <submittedName>
        <fullName evidence="8">Transcriptional antiterminator of lichenan operon, BglG family</fullName>
    </submittedName>
</protein>
<dbReference type="InterPro" id="IPR036634">
    <property type="entry name" value="PRD_sf"/>
</dbReference>
<dbReference type="PANTHER" id="PTHR30185">
    <property type="entry name" value="CRYPTIC BETA-GLUCOSIDE BGL OPERON ANTITERMINATOR"/>
    <property type="match status" value="1"/>
</dbReference>
<dbReference type="InterPro" id="IPR036388">
    <property type="entry name" value="WH-like_DNA-bd_sf"/>
</dbReference>
<dbReference type="GO" id="GO:0006355">
    <property type="term" value="P:regulation of DNA-templated transcription"/>
    <property type="evidence" value="ECO:0007669"/>
    <property type="project" value="InterPro"/>
</dbReference>
<dbReference type="InterPro" id="IPR007737">
    <property type="entry name" value="Mga_HTH"/>
</dbReference>
<dbReference type="Pfam" id="PF08279">
    <property type="entry name" value="HTH_11"/>
    <property type="match status" value="1"/>
</dbReference>
<dbReference type="InterPro" id="IPR013011">
    <property type="entry name" value="PTS_EIIB_2"/>
</dbReference>
<evidence type="ECO:0000256" key="2">
    <source>
        <dbReference type="ARBA" id="ARBA00022737"/>
    </source>
</evidence>
<evidence type="ECO:0000256" key="5">
    <source>
        <dbReference type="ARBA" id="ARBA00023163"/>
    </source>
</evidence>
<keyword evidence="2" id="KW-0677">Repeat</keyword>
<dbReference type="PROSITE" id="PS51099">
    <property type="entry name" value="PTS_EIIB_TYPE_2"/>
    <property type="match status" value="1"/>
</dbReference>
<organism evidence="8">
    <name type="scientific">Loigolactobacillus rennini</name>
    <dbReference type="NCBI Taxonomy" id="238013"/>
    <lineage>
        <taxon>Bacteria</taxon>
        <taxon>Bacillati</taxon>
        <taxon>Bacillota</taxon>
        <taxon>Bacilli</taxon>
        <taxon>Lactobacillales</taxon>
        <taxon>Lactobacillaceae</taxon>
        <taxon>Loigolactobacillus</taxon>
    </lineage>
</organism>
<evidence type="ECO:0000313" key="8">
    <source>
        <dbReference type="EMBL" id="SFZ88767.1"/>
    </source>
</evidence>